<evidence type="ECO:0000313" key="2">
    <source>
        <dbReference type="EMBL" id="WEJ62166.1"/>
    </source>
</evidence>
<feature type="domain" description="DUF5675" evidence="1">
    <location>
        <begin position="6"/>
        <end position="138"/>
    </location>
</feature>
<evidence type="ECO:0000259" key="1">
    <source>
        <dbReference type="Pfam" id="PF18925"/>
    </source>
</evidence>
<protein>
    <submittedName>
        <fullName evidence="2">DUF5675 family protein</fullName>
    </submittedName>
</protein>
<sequence length="150" mass="16683">MKTLELYREPSTDMGTKGDLMLGDKVVCKMLEPPWRDNVTNISCIPPGRYEVEYLAVSASGKYKDVYYIKDAMQHVKAIVSRDGVLIHKGNWAGDVSLGYKSDSEACQLPCMGYTVDENRQLMGYDSATAMQAIHEAVGRSSFILEVYGV</sequence>
<proteinExistence type="predicted"/>
<dbReference type="EMBL" id="CP102381">
    <property type="protein sequence ID" value="WEJ62166.1"/>
    <property type="molecule type" value="Genomic_DNA"/>
</dbReference>
<dbReference type="Pfam" id="PF18925">
    <property type="entry name" value="DUF5675"/>
    <property type="match status" value="1"/>
</dbReference>
<organism evidence="2 3">
    <name type="scientific">Thiomicrorhabdus lithotrophica</name>
    <dbReference type="NCBI Taxonomy" id="2949997"/>
    <lineage>
        <taxon>Bacteria</taxon>
        <taxon>Pseudomonadati</taxon>
        <taxon>Pseudomonadota</taxon>
        <taxon>Gammaproteobacteria</taxon>
        <taxon>Thiotrichales</taxon>
        <taxon>Piscirickettsiaceae</taxon>
        <taxon>Thiomicrorhabdus</taxon>
    </lineage>
</organism>
<accession>A0ABY8C869</accession>
<keyword evidence="3" id="KW-1185">Reference proteome</keyword>
<dbReference type="RefSeq" id="WP_275594423.1">
    <property type="nucleotide sequence ID" value="NZ_CP102381.1"/>
</dbReference>
<dbReference type="InterPro" id="IPR043732">
    <property type="entry name" value="DUF5675"/>
</dbReference>
<evidence type="ECO:0000313" key="3">
    <source>
        <dbReference type="Proteomes" id="UP001222275"/>
    </source>
</evidence>
<reference evidence="2 3" key="1">
    <citation type="submission" date="2022-06" db="EMBL/GenBank/DDBJ databases">
        <title>Thiomicrohabdus sp. nov, an obligately chemolithoautotrophic, sulfur-oxidizing bacterium isolated from beach of Guanyin Mountain. Amoy.</title>
        <authorList>
            <person name="Zhu H."/>
        </authorList>
    </citation>
    <scope>NUCLEOTIDE SEQUENCE [LARGE SCALE GENOMIC DNA]</scope>
    <source>
        <strain evidence="2 3">XGS-01</strain>
    </source>
</reference>
<gene>
    <name evidence="2" type="ORF">NR989_09110</name>
</gene>
<dbReference type="Proteomes" id="UP001222275">
    <property type="component" value="Chromosome"/>
</dbReference>
<name>A0ABY8C869_9GAMM</name>